<feature type="transmembrane region" description="Helical" evidence="1">
    <location>
        <begin position="142"/>
        <end position="163"/>
    </location>
</feature>
<organism evidence="2 3">
    <name type="scientific">Stieleria neptunia</name>
    <dbReference type="NCBI Taxonomy" id="2527979"/>
    <lineage>
        <taxon>Bacteria</taxon>
        <taxon>Pseudomonadati</taxon>
        <taxon>Planctomycetota</taxon>
        <taxon>Planctomycetia</taxon>
        <taxon>Pirellulales</taxon>
        <taxon>Pirellulaceae</taxon>
        <taxon>Stieleria</taxon>
    </lineage>
</organism>
<name>A0A518HSE8_9BACT</name>
<dbReference type="RefSeq" id="WP_145388083.1">
    <property type="nucleotide sequence ID" value="NZ_CP037423.1"/>
</dbReference>
<evidence type="ECO:0000313" key="2">
    <source>
        <dbReference type="EMBL" id="QDV43765.1"/>
    </source>
</evidence>
<feature type="transmembrane region" description="Helical" evidence="1">
    <location>
        <begin position="111"/>
        <end position="130"/>
    </location>
</feature>
<feature type="transmembrane region" description="Helical" evidence="1">
    <location>
        <begin position="20"/>
        <end position="42"/>
    </location>
</feature>
<protein>
    <recommendedName>
        <fullName evidence="4">Inner membrane protein YqiJ</fullName>
    </recommendedName>
</protein>
<accession>A0A518HSE8</accession>
<dbReference type="KEGG" id="snep:Enr13x_36230"/>
<sequence length="250" mass="27206">MTAVEQVLTDLANRMFVGPVWPASILVCLMVMYTLVALIGLIELDLDAPDIDLDADMSVDMDVDVGTPDLEAVDFDVAGGDADIGHAGGIDFLGGFAATTVRWSNFGRVPLVIWFGAFTVLFWMASYGLWHGFDASRYQPVWLPSILLGVRNFVIAVVATKFVTQPVVGKFTPEPGYDKDRLIGATCEISSIQASPTFGQAKFRTNAAPLLLNVRTTGAEIPKGTEVRILEFDPTKRIYTVTELEPENVS</sequence>
<dbReference type="Proteomes" id="UP000319004">
    <property type="component" value="Chromosome"/>
</dbReference>
<evidence type="ECO:0000313" key="3">
    <source>
        <dbReference type="Proteomes" id="UP000319004"/>
    </source>
</evidence>
<keyword evidence="3" id="KW-1185">Reference proteome</keyword>
<dbReference type="OrthoDB" id="284164at2"/>
<reference evidence="2 3" key="1">
    <citation type="submission" date="2019-03" db="EMBL/GenBank/DDBJ databases">
        <title>Deep-cultivation of Planctomycetes and their phenomic and genomic characterization uncovers novel biology.</title>
        <authorList>
            <person name="Wiegand S."/>
            <person name="Jogler M."/>
            <person name="Boedeker C."/>
            <person name="Pinto D."/>
            <person name="Vollmers J."/>
            <person name="Rivas-Marin E."/>
            <person name="Kohn T."/>
            <person name="Peeters S.H."/>
            <person name="Heuer A."/>
            <person name="Rast P."/>
            <person name="Oberbeckmann S."/>
            <person name="Bunk B."/>
            <person name="Jeske O."/>
            <person name="Meyerdierks A."/>
            <person name="Storesund J.E."/>
            <person name="Kallscheuer N."/>
            <person name="Luecker S."/>
            <person name="Lage O.M."/>
            <person name="Pohl T."/>
            <person name="Merkel B.J."/>
            <person name="Hornburger P."/>
            <person name="Mueller R.-W."/>
            <person name="Bruemmer F."/>
            <person name="Labrenz M."/>
            <person name="Spormann A.M."/>
            <person name="Op den Camp H."/>
            <person name="Overmann J."/>
            <person name="Amann R."/>
            <person name="Jetten M.S.M."/>
            <person name="Mascher T."/>
            <person name="Medema M.H."/>
            <person name="Devos D.P."/>
            <person name="Kaster A.-K."/>
            <person name="Ovreas L."/>
            <person name="Rohde M."/>
            <person name="Galperin M.Y."/>
            <person name="Jogler C."/>
        </authorList>
    </citation>
    <scope>NUCLEOTIDE SEQUENCE [LARGE SCALE GENOMIC DNA]</scope>
    <source>
        <strain evidence="2 3">Enr13</strain>
    </source>
</reference>
<keyword evidence="1" id="KW-0472">Membrane</keyword>
<keyword evidence="1" id="KW-0812">Transmembrane</keyword>
<evidence type="ECO:0008006" key="4">
    <source>
        <dbReference type="Google" id="ProtNLM"/>
    </source>
</evidence>
<keyword evidence="1" id="KW-1133">Transmembrane helix</keyword>
<proteinExistence type="predicted"/>
<evidence type="ECO:0000256" key="1">
    <source>
        <dbReference type="SAM" id="Phobius"/>
    </source>
</evidence>
<dbReference type="AlphaFoldDB" id="A0A518HSE8"/>
<gene>
    <name evidence="2" type="ORF">Enr13x_36230</name>
</gene>
<dbReference type="EMBL" id="CP037423">
    <property type="protein sequence ID" value="QDV43765.1"/>
    <property type="molecule type" value="Genomic_DNA"/>
</dbReference>